<evidence type="ECO:0000256" key="14">
    <source>
        <dbReference type="ARBA" id="ARBA00022884"/>
    </source>
</evidence>
<evidence type="ECO:0000313" key="26">
    <source>
        <dbReference type="Proteomes" id="UP000281406"/>
    </source>
</evidence>
<evidence type="ECO:0000256" key="20">
    <source>
        <dbReference type="ARBA" id="ARBA00058375"/>
    </source>
</evidence>
<dbReference type="GO" id="GO:0051028">
    <property type="term" value="P:mRNA transport"/>
    <property type="evidence" value="ECO:0007669"/>
    <property type="project" value="UniProtKB-KW"/>
</dbReference>
<evidence type="ECO:0000256" key="13">
    <source>
        <dbReference type="ARBA" id="ARBA00022845"/>
    </source>
</evidence>
<dbReference type="PRINTS" id="PR00988">
    <property type="entry name" value="URIDINKINASE"/>
</dbReference>
<evidence type="ECO:0000256" key="18">
    <source>
        <dbReference type="ARBA" id="ARBA00047436"/>
    </source>
</evidence>
<evidence type="ECO:0000256" key="4">
    <source>
        <dbReference type="ARBA" id="ARBA00005408"/>
    </source>
</evidence>
<comment type="pathway">
    <text evidence="3">Pyrimidine metabolism; CTP biosynthesis via salvage pathway; CTP from cytidine: step 1/3.</text>
</comment>
<evidence type="ECO:0000256" key="17">
    <source>
        <dbReference type="ARBA" id="ARBA00023242"/>
    </source>
</evidence>
<dbReference type="Proteomes" id="UP000281406">
    <property type="component" value="Unassembled WGS sequence"/>
</dbReference>
<dbReference type="PANTHER" id="PTHR12638:SF0">
    <property type="entry name" value="MAGO HOMOLOG, EXON JUNCTION COMPLEX SUBUNIT-RELATED"/>
    <property type="match status" value="1"/>
</dbReference>
<dbReference type="CDD" id="cd11295">
    <property type="entry name" value="Mago_nashi"/>
    <property type="match status" value="1"/>
</dbReference>
<comment type="similarity">
    <text evidence="4">Belongs to the uridine kinase family.</text>
</comment>
<dbReference type="Gene3D" id="3.30.1560.10">
    <property type="entry name" value="Mago nashi"/>
    <property type="match status" value="1"/>
</dbReference>
<gene>
    <name evidence="25" type="ORF">DPX16_6478</name>
</gene>
<dbReference type="FunFam" id="3.40.50.300:FF:000297">
    <property type="entry name" value="Uridine-cytidine kinase 2"/>
    <property type="match status" value="1"/>
</dbReference>
<dbReference type="EMBL" id="RJVU01050230">
    <property type="protein sequence ID" value="ROL42197.1"/>
    <property type="molecule type" value="Genomic_DNA"/>
</dbReference>
<comment type="catalytic activity">
    <reaction evidence="19">
        <text>uridine + ATP = UMP + ADP + H(+)</text>
        <dbReference type="Rhea" id="RHEA:16825"/>
        <dbReference type="ChEBI" id="CHEBI:15378"/>
        <dbReference type="ChEBI" id="CHEBI:16704"/>
        <dbReference type="ChEBI" id="CHEBI:30616"/>
        <dbReference type="ChEBI" id="CHEBI:57865"/>
        <dbReference type="ChEBI" id="CHEBI:456216"/>
        <dbReference type="EC" id="2.7.1.48"/>
    </reaction>
</comment>
<dbReference type="GO" id="GO:0035145">
    <property type="term" value="C:exon-exon junction complex"/>
    <property type="evidence" value="ECO:0007669"/>
    <property type="project" value="InterPro"/>
</dbReference>
<dbReference type="Gene3D" id="3.40.50.300">
    <property type="entry name" value="P-loop containing nucleotide triphosphate hydrolases"/>
    <property type="match status" value="1"/>
</dbReference>
<dbReference type="GO" id="GO:0016607">
    <property type="term" value="C:nuclear speck"/>
    <property type="evidence" value="ECO:0007669"/>
    <property type="project" value="UniProtKB-SubCell"/>
</dbReference>
<evidence type="ECO:0000256" key="22">
    <source>
        <dbReference type="ARBA" id="ARBA00065622"/>
    </source>
</evidence>
<evidence type="ECO:0000256" key="15">
    <source>
        <dbReference type="ARBA" id="ARBA00023161"/>
    </source>
</evidence>
<dbReference type="CDD" id="cd02023">
    <property type="entry name" value="UMPK"/>
    <property type="match status" value="1"/>
</dbReference>
<evidence type="ECO:0000256" key="23">
    <source>
        <dbReference type="ARBA" id="ARBA00070064"/>
    </source>
</evidence>
<dbReference type="InterPro" id="IPR036605">
    <property type="entry name" value="Mago_nashi_sf"/>
</dbReference>
<evidence type="ECO:0000256" key="11">
    <source>
        <dbReference type="ARBA" id="ARBA00022816"/>
    </source>
</evidence>
<keyword evidence="15" id="KW-0866">Nonsense-mediated mRNA decay</keyword>
<dbReference type="SUPFAM" id="SSF89817">
    <property type="entry name" value="Mago nashi protein"/>
    <property type="match status" value="1"/>
</dbReference>
<comment type="catalytic activity">
    <reaction evidence="18">
        <text>cytidine + ATP = CMP + ADP + H(+)</text>
        <dbReference type="Rhea" id="RHEA:24674"/>
        <dbReference type="ChEBI" id="CHEBI:15378"/>
        <dbReference type="ChEBI" id="CHEBI:17562"/>
        <dbReference type="ChEBI" id="CHEBI:30616"/>
        <dbReference type="ChEBI" id="CHEBI:60377"/>
        <dbReference type="ChEBI" id="CHEBI:456216"/>
        <dbReference type="EC" id="2.7.1.48"/>
    </reaction>
</comment>
<dbReference type="UniPathway" id="UPA00579">
    <property type="reaction ID" value="UER00640"/>
</dbReference>
<protein>
    <recommendedName>
        <fullName evidence="23">Protein mago nashi homolog</fullName>
        <ecNumber evidence="6">2.7.1.48</ecNumber>
    </recommendedName>
</protein>
<dbReference type="PANTHER" id="PTHR12638">
    <property type="entry name" value="PROTEIN MAGO NASHI HOMOLOG"/>
    <property type="match status" value="1"/>
</dbReference>
<dbReference type="GO" id="GO:0003723">
    <property type="term" value="F:RNA binding"/>
    <property type="evidence" value="ECO:0007669"/>
    <property type="project" value="UniProtKB-KW"/>
</dbReference>
<dbReference type="GO" id="GO:0008380">
    <property type="term" value="P:RNA splicing"/>
    <property type="evidence" value="ECO:0007669"/>
    <property type="project" value="UniProtKB-KW"/>
</dbReference>
<evidence type="ECO:0000256" key="12">
    <source>
        <dbReference type="ARBA" id="ARBA00022840"/>
    </source>
</evidence>
<keyword evidence="26" id="KW-1185">Reference proteome</keyword>
<keyword evidence="10 25" id="KW-0418">Kinase</keyword>
<evidence type="ECO:0000256" key="9">
    <source>
        <dbReference type="ARBA" id="ARBA00022741"/>
    </source>
</evidence>
<dbReference type="GO" id="GO:0004849">
    <property type="term" value="F:uridine kinase activity"/>
    <property type="evidence" value="ECO:0007669"/>
    <property type="project" value="UniProtKB-EC"/>
</dbReference>
<dbReference type="InterPro" id="IPR027417">
    <property type="entry name" value="P-loop_NTPase"/>
</dbReference>
<dbReference type="InterPro" id="IPR000764">
    <property type="entry name" value="Uridine_kinase-like"/>
</dbReference>
<dbReference type="EC" id="2.7.1.48" evidence="6"/>
<dbReference type="GO" id="GO:0006417">
    <property type="term" value="P:regulation of translation"/>
    <property type="evidence" value="ECO:0007669"/>
    <property type="project" value="UniProtKB-KW"/>
</dbReference>
<dbReference type="OrthoDB" id="10257085at2759"/>
<evidence type="ECO:0000256" key="1">
    <source>
        <dbReference type="ARBA" id="ARBA00004324"/>
    </source>
</evidence>
<dbReference type="SUPFAM" id="SSF52540">
    <property type="entry name" value="P-loop containing nucleoside triphosphate hydrolases"/>
    <property type="match status" value="1"/>
</dbReference>
<dbReference type="GO" id="GO:0005524">
    <property type="term" value="F:ATP binding"/>
    <property type="evidence" value="ECO:0007669"/>
    <property type="project" value="UniProtKB-KW"/>
</dbReference>
<evidence type="ECO:0000256" key="6">
    <source>
        <dbReference type="ARBA" id="ARBA00012137"/>
    </source>
</evidence>
<comment type="function">
    <text evidence="20">Core component of the splicing-dependent multiprotein exon junction complex (EJC) deposited at splice junctions on mRNAs. The EJC is a dynamic structure consisting of core proteins and several peripheral nuclear and cytoplasmic associated factors that join the complex only transiently either during EJC assembly or during subsequent mRNA metabolism. The EJC marks the position of the exon-exon junction in the mature mRNA for the gene expression machinery and the core components remain bound to spliced mRNAs throughout all stages of mRNA metabolism thereby influencing downstream processes including nuclear mRNA export, subcellular mRNA localization, translation efficiency and nonsense-mediated mRNA decay (NMD).</text>
</comment>
<comment type="subcellular location">
    <subcellularLocation>
        <location evidence="1">Nucleus speckle</location>
    </subcellularLocation>
</comment>
<keyword evidence="16" id="KW-0508">mRNA splicing</keyword>
<comment type="subunit">
    <text evidence="22">Part of the EJC core complex that contains casc3, eif4a3, magoh and rbm8a.</text>
</comment>
<dbReference type="InterPro" id="IPR006083">
    <property type="entry name" value="PRK/URK"/>
</dbReference>
<dbReference type="InterPro" id="IPR004023">
    <property type="entry name" value="Mago_nashi"/>
</dbReference>
<evidence type="ECO:0000313" key="25">
    <source>
        <dbReference type="EMBL" id="ROL42197.1"/>
    </source>
</evidence>
<reference evidence="25 26" key="1">
    <citation type="submission" date="2018-10" db="EMBL/GenBank/DDBJ databases">
        <title>Genome assembly for a Yunnan-Guizhou Plateau 3E fish, Anabarilius grahami (Regan), and its evolutionary and genetic applications.</title>
        <authorList>
            <person name="Jiang W."/>
        </authorList>
    </citation>
    <scope>NUCLEOTIDE SEQUENCE [LARGE SCALE GENOMIC DNA]</scope>
    <source>
        <strain evidence="25">AG-KIZ</strain>
        <tissue evidence="25">Muscle</tissue>
    </source>
</reference>
<evidence type="ECO:0000256" key="16">
    <source>
        <dbReference type="ARBA" id="ARBA00023187"/>
    </source>
</evidence>
<evidence type="ECO:0000256" key="8">
    <source>
        <dbReference type="ARBA" id="ARBA00022679"/>
    </source>
</evidence>
<evidence type="ECO:0000256" key="19">
    <source>
        <dbReference type="ARBA" id="ARBA00048909"/>
    </source>
</evidence>
<dbReference type="Pfam" id="PF00485">
    <property type="entry name" value="PRK"/>
    <property type="match status" value="1"/>
</dbReference>
<evidence type="ECO:0000256" key="2">
    <source>
        <dbReference type="ARBA" id="ARBA00004690"/>
    </source>
</evidence>
<comment type="similarity">
    <text evidence="5">Belongs to the mago nashi family.</text>
</comment>
<dbReference type="UniPathway" id="UPA00574">
    <property type="reaction ID" value="UER00637"/>
</dbReference>
<evidence type="ECO:0000256" key="10">
    <source>
        <dbReference type="ARBA" id="ARBA00022777"/>
    </source>
</evidence>
<dbReference type="GO" id="GO:0071013">
    <property type="term" value="C:catalytic step 2 spliceosome"/>
    <property type="evidence" value="ECO:0007669"/>
    <property type="project" value="TreeGrafter"/>
</dbReference>
<comment type="function">
    <text evidence="21">Phosphorylates uridine and cytidine to uridine monophosphate and cytidine monophosphate. Does not phosphorylate deoxyribonucleosides or purine ribonucleosides. Can use ATP or GTP as a phosphate donor.</text>
</comment>
<keyword evidence="17" id="KW-0539">Nucleus</keyword>
<evidence type="ECO:0000259" key="24">
    <source>
        <dbReference type="Pfam" id="PF00485"/>
    </source>
</evidence>
<comment type="caution">
    <text evidence="25">The sequence shown here is derived from an EMBL/GenBank/DDBJ whole genome shotgun (WGS) entry which is preliminary data.</text>
</comment>
<sequence>MVQRKRLDTIERKGEEEPLLAVVKAVHSLSVRTDSMAGDSDSKLDNQAENEHVVRQPFLIGVAGGTASGKSSVCGKIMELLGQNKIDHHQRQVAILSQDSFYRVLTPEQKAKALKGQFNFDHPDAFDNELIVKTLCDIMEGRTVQIPVYDFVTHSRKEETVAVYPADVVLFEGILMFYSQEIRDLFQMKLFVDTDADTRLSRRVLRDISERGRDLEQVLNQYITFVKPAFEEFCLPTKKYADVIIPRGADNLVMSTSDFYLRYYVGHKGKFGHEFLEFEFRPDGKLRYANNSNYKNDVMIRKEAYVHKSVMEELKRIIDDSEITKEDDALWPPPDRVGRQELEIVIGDEHISFTTSKIGSLIDVNQSKDPEGLRVFYYLVQDLKCLVFSLIGLHFKIKPI</sequence>
<name>A0A3N0Y7S8_ANAGA</name>
<keyword evidence="11" id="KW-0509">mRNA transport</keyword>
<keyword evidence="8" id="KW-0808">Transferase</keyword>
<keyword evidence="13" id="KW-0810">Translation regulation</keyword>
<keyword evidence="9" id="KW-0547">Nucleotide-binding</keyword>
<keyword evidence="16" id="KW-0507">mRNA processing</keyword>
<proteinExistence type="inferred from homology"/>
<evidence type="ECO:0000256" key="21">
    <source>
        <dbReference type="ARBA" id="ARBA00058664"/>
    </source>
</evidence>
<dbReference type="GO" id="GO:0000184">
    <property type="term" value="P:nuclear-transcribed mRNA catabolic process, nonsense-mediated decay"/>
    <property type="evidence" value="ECO:0007669"/>
    <property type="project" value="UniProtKB-KW"/>
</dbReference>
<keyword evidence="7" id="KW-0813">Transport</keyword>
<evidence type="ECO:0000256" key="7">
    <source>
        <dbReference type="ARBA" id="ARBA00022448"/>
    </source>
</evidence>
<evidence type="ECO:0000256" key="3">
    <source>
        <dbReference type="ARBA" id="ARBA00004784"/>
    </source>
</evidence>
<dbReference type="AlphaFoldDB" id="A0A3N0Y7S8"/>
<dbReference type="GO" id="GO:0044206">
    <property type="term" value="P:UMP salvage"/>
    <property type="evidence" value="ECO:0007669"/>
    <property type="project" value="UniProtKB-UniPathway"/>
</dbReference>
<dbReference type="NCBIfam" id="NF004018">
    <property type="entry name" value="PRK05480.1"/>
    <property type="match status" value="1"/>
</dbReference>
<organism evidence="25 26">
    <name type="scientific">Anabarilius grahami</name>
    <name type="common">Kanglang fish</name>
    <name type="synonym">Barilius grahami</name>
    <dbReference type="NCBI Taxonomy" id="495550"/>
    <lineage>
        <taxon>Eukaryota</taxon>
        <taxon>Metazoa</taxon>
        <taxon>Chordata</taxon>
        <taxon>Craniata</taxon>
        <taxon>Vertebrata</taxon>
        <taxon>Euteleostomi</taxon>
        <taxon>Actinopterygii</taxon>
        <taxon>Neopterygii</taxon>
        <taxon>Teleostei</taxon>
        <taxon>Ostariophysi</taxon>
        <taxon>Cypriniformes</taxon>
        <taxon>Xenocyprididae</taxon>
        <taxon>Xenocypridinae</taxon>
        <taxon>Xenocypridinae incertae sedis</taxon>
        <taxon>Anabarilius</taxon>
    </lineage>
</organism>
<feature type="domain" description="Phosphoribulokinase/uridine kinase" evidence="24">
    <location>
        <begin position="59"/>
        <end position="253"/>
    </location>
</feature>
<comment type="pathway">
    <text evidence="2">Pyrimidine metabolism; UMP biosynthesis via salvage pathway; UMP from uridine: step 1/1.</text>
</comment>
<accession>A0A3N0Y7S8</accession>
<dbReference type="GO" id="GO:0044211">
    <property type="term" value="P:CTP salvage"/>
    <property type="evidence" value="ECO:0007669"/>
    <property type="project" value="UniProtKB-UniPathway"/>
</dbReference>
<dbReference type="Pfam" id="PF02792">
    <property type="entry name" value="Mago_nashi"/>
    <property type="match status" value="1"/>
</dbReference>
<keyword evidence="14" id="KW-0694">RNA-binding</keyword>
<dbReference type="FunFam" id="3.30.1560.10:FF:000001">
    <property type="entry name" value="Protein mago nashi homolog"/>
    <property type="match status" value="1"/>
</dbReference>
<evidence type="ECO:0000256" key="5">
    <source>
        <dbReference type="ARBA" id="ARBA00009270"/>
    </source>
</evidence>
<keyword evidence="12" id="KW-0067">ATP-binding</keyword>